<sequence>MVEDFIPVPPSIGCSKDSEEYRDYQRRLRSFDAYQKNREEGTFFYALKGVISSLIRVIKKFKKGE</sequence>
<accession>A0A0F9G782</accession>
<reference evidence="1" key="1">
    <citation type="journal article" date="2015" name="Nature">
        <title>Complex archaea that bridge the gap between prokaryotes and eukaryotes.</title>
        <authorList>
            <person name="Spang A."/>
            <person name="Saw J.H."/>
            <person name="Jorgensen S.L."/>
            <person name="Zaremba-Niedzwiedzka K."/>
            <person name="Martijn J."/>
            <person name="Lind A.E."/>
            <person name="van Eijk R."/>
            <person name="Schleper C."/>
            <person name="Guy L."/>
            <person name="Ettema T.J."/>
        </authorList>
    </citation>
    <scope>NUCLEOTIDE SEQUENCE</scope>
</reference>
<comment type="caution">
    <text evidence="1">The sequence shown here is derived from an EMBL/GenBank/DDBJ whole genome shotgun (WGS) entry which is preliminary data.</text>
</comment>
<dbReference type="AlphaFoldDB" id="A0A0F9G782"/>
<organism evidence="1">
    <name type="scientific">marine sediment metagenome</name>
    <dbReference type="NCBI Taxonomy" id="412755"/>
    <lineage>
        <taxon>unclassified sequences</taxon>
        <taxon>metagenomes</taxon>
        <taxon>ecological metagenomes</taxon>
    </lineage>
</organism>
<protein>
    <submittedName>
        <fullName evidence="1">Uncharacterized protein</fullName>
    </submittedName>
</protein>
<gene>
    <name evidence="1" type="ORF">LCGC14_1861950</name>
</gene>
<proteinExistence type="predicted"/>
<name>A0A0F9G782_9ZZZZ</name>
<dbReference type="EMBL" id="LAZR01018857">
    <property type="protein sequence ID" value="KKL94714.1"/>
    <property type="molecule type" value="Genomic_DNA"/>
</dbReference>
<evidence type="ECO:0000313" key="1">
    <source>
        <dbReference type="EMBL" id="KKL94714.1"/>
    </source>
</evidence>